<dbReference type="KEGG" id="fpf:DCC35_08640"/>
<dbReference type="RefSeq" id="WP_137090390.1">
    <property type="nucleotide sequence ID" value="NZ_CP028923.1"/>
</dbReference>
<name>A0A4D7JIJ0_9BACT</name>
<dbReference type="AlphaFoldDB" id="A0A4D7JIJ0"/>
<reference evidence="2 3" key="1">
    <citation type="submission" date="2018-04" db="EMBL/GenBank/DDBJ databases">
        <title>Complete genome uncultured novel isolate.</title>
        <authorList>
            <person name="Merlino G."/>
        </authorList>
    </citation>
    <scope>NUCLEOTIDE SEQUENCE [LARGE SCALE GENOMIC DNA]</scope>
    <source>
        <strain evidence="3">R1DC9</strain>
    </source>
</reference>
<feature type="compositionally biased region" description="Basic and acidic residues" evidence="1">
    <location>
        <begin position="56"/>
        <end position="69"/>
    </location>
</feature>
<gene>
    <name evidence="2" type="ORF">DCC35_08640</name>
</gene>
<accession>A0A4D7JIJ0</accession>
<feature type="region of interest" description="Disordered" evidence="1">
    <location>
        <begin position="44"/>
        <end position="69"/>
    </location>
</feature>
<dbReference type="Proteomes" id="UP000298616">
    <property type="component" value="Chromosome"/>
</dbReference>
<evidence type="ECO:0000313" key="3">
    <source>
        <dbReference type="Proteomes" id="UP000298616"/>
    </source>
</evidence>
<keyword evidence="3" id="KW-1185">Reference proteome</keyword>
<proteinExistence type="predicted"/>
<evidence type="ECO:0000313" key="2">
    <source>
        <dbReference type="EMBL" id="QCK14803.1"/>
    </source>
</evidence>
<protein>
    <submittedName>
        <fullName evidence="2">Uncharacterized protein</fullName>
    </submittedName>
</protein>
<feature type="region of interest" description="Disordered" evidence="1">
    <location>
        <begin position="1"/>
        <end position="24"/>
    </location>
</feature>
<dbReference type="EMBL" id="CP028923">
    <property type="protein sequence ID" value="QCK14803.1"/>
    <property type="molecule type" value="Genomic_DNA"/>
</dbReference>
<sequence length="69" mass="7964">MAVTRLKRKALKNKARSAQRKQKMKIQNFQPTINKVDVEEAAAEFKKAPKKPAKKVAKEEEKKAEKKED</sequence>
<evidence type="ECO:0000256" key="1">
    <source>
        <dbReference type="SAM" id="MobiDB-lite"/>
    </source>
</evidence>
<organism evidence="2 3">
    <name type="scientific">Mangrovivirga cuniculi</name>
    <dbReference type="NCBI Taxonomy" id="2715131"/>
    <lineage>
        <taxon>Bacteria</taxon>
        <taxon>Pseudomonadati</taxon>
        <taxon>Bacteroidota</taxon>
        <taxon>Cytophagia</taxon>
        <taxon>Cytophagales</taxon>
        <taxon>Mangrovivirgaceae</taxon>
        <taxon>Mangrovivirga</taxon>
    </lineage>
</organism>